<evidence type="ECO:0008006" key="4">
    <source>
        <dbReference type="Google" id="ProtNLM"/>
    </source>
</evidence>
<evidence type="ECO:0000313" key="2">
    <source>
        <dbReference type="EMBL" id="ELY93361.1"/>
    </source>
</evidence>
<dbReference type="AlphaFoldDB" id="M0A4U6"/>
<name>M0A4U6_9EURY</name>
<organism evidence="2 3">
    <name type="scientific">Natrialba hulunbeirensis JCM 10989</name>
    <dbReference type="NCBI Taxonomy" id="1227493"/>
    <lineage>
        <taxon>Archaea</taxon>
        <taxon>Methanobacteriati</taxon>
        <taxon>Methanobacteriota</taxon>
        <taxon>Stenosarchaea group</taxon>
        <taxon>Halobacteria</taxon>
        <taxon>Halobacteriales</taxon>
        <taxon>Natrialbaceae</taxon>
        <taxon>Natrialba</taxon>
    </lineage>
</organism>
<dbReference type="Proteomes" id="UP000011519">
    <property type="component" value="Unassembled WGS sequence"/>
</dbReference>
<keyword evidence="1" id="KW-0472">Membrane</keyword>
<dbReference type="PANTHER" id="PTHR35902:SF3">
    <property type="entry name" value="NPCBM-ASSOCIATED, NEW3 DOMAIN OF ALPHA-GALACTOSIDASE"/>
    <property type="match status" value="1"/>
</dbReference>
<keyword evidence="1" id="KW-1133">Transmembrane helix</keyword>
<dbReference type="STRING" id="1227493.C483_05328"/>
<evidence type="ECO:0000313" key="3">
    <source>
        <dbReference type="Proteomes" id="UP000011519"/>
    </source>
</evidence>
<dbReference type="OrthoDB" id="56770at2157"/>
<reference evidence="2 3" key="1">
    <citation type="journal article" date="2014" name="PLoS Genet.">
        <title>Phylogenetically driven sequencing of extremely halophilic archaea reveals strategies for static and dynamic osmo-response.</title>
        <authorList>
            <person name="Becker E.A."/>
            <person name="Seitzer P.M."/>
            <person name="Tritt A."/>
            <person name="Larsen D."/>
            <person name="Krusor M."/>
            <person name="Yao A.I."/>
            <person name="Wu D."/>
            <person name="Madern D."/>
            <person name="Eisen J.A."/>
            <person name="Darling A.E."/>
            <person name="Facciotti M.T."/>
        </authorList>
    </citation>
    <scope>NUCLEOTIDE SEQUENCE [LARGE SCALE GENOMIC DNA]</scope>
    <source>
        <strain evidence="2 3">JCM 10989</strain>
    </source>
</reference>
<keyword evidence="3" id="KW-1185">Reference proteome</keyword>
<dbReference type="Gene3D" id="2.60.40.10">
    <property type="entry name" value="Immunoglobulins"/>
    <property type="match status" value="1"/>
</dbReference>
<dbReference type="PANTHER" id="PTHR35902">
    <property type="entry name" value="S-LAYER DOMAIN-LIKE PROTEIN-RELATED"/>
    <property type="match status" value="1"/>
</dbReference>
<dbReference type="EMBL" id="AOIM01000014">
    <property type="protein sequence ID" value="ELY93361.1"/>
    <property type="molecule type" value="Genomic_DNA"/>
</dbReference>
<comment type="caution">
    <text evidence="2">The sequence shown here is derived from an EMBL/GenBank/DDBJ whole genome shotgun (WGS) entry which is preliminary data.</text>
</comment>
<sequence length="569" mass="61335">MTVRSAGTVIMVILLVTSGVFVAGVGSVAADDSEENGAGQAEIEQELAQLQMEMQMIQDQMEAGSVVQGEPDLDLRVPNPYVQPGETNEVNVQVINDGELDRGPADAREAVTTARNVEIEADADDTPLTVRGGTVPVGPVSETQPREAPIAIDVPDDVEAGTYTIDADVSYTYTERIGSSNVWEESETDSISFDVEVDDDARFEIVDVRTDAQIGDTGVLEADVKNTGNETATDVNVALESMSSGLMFGSMEHEATAMQDSARIDELEANETATVIYDVSVMPDTSERQYMLDGTVTFKTPDGHDRIDESPMAGVIPQPEQQFGVGNIESDLHVGEDGYLYGTVTNEGPSKAENVVVTFTEESPTLIPIERSIAVGSLEPGEDEAFRLPLSVSGEAEAVDRVIDLGVQYRNADFDQRMYEDIEVMTHVNEQRDEFIVDVADREIAAGDDRTLEVDVTNNLDETVTDIEANLFADDPLNSDDNDAFVEELEPGETVTLVFDLDADGGATEKTYPISIDFRYDDASGTSQLSDTTRIAIDVVESGGSFPVGLISVLTLTGLGAGAYVFQRR</sequence>
<protein>
    <recommendedName>
        <fullName evidence="4">Exo-alpha-sialidase</fullName>
    </recommendedName>
</protein>
<evidence type="ECO:0000256" key="1">
    <source>
        <dbReference type="SAM" id="Phobius"/>
    </source>
</evidence>
<gene>
    <name evidence="2" type="ORF">C483_05328</name>
</gene>
<keyword evidence="1" id="KW-0812">Transmembrane</keyword>
<accession>M0A4U6</accession>
<dbReference type="InterPro" id="IPR013783">
    <property type="entry name" value="Ig-like_fold"/>
</dbReference>
<proteinExistence type="predicted"/>
<feature type="transmembrane region" description="Helical" evidence="1">
    <location>
        <begin position="546"/>
        <end position="566"/>
    </location>
</feature>
<dbReference type="PATRIC" id="fig|1227493.4.peg.1036"/>